<organism evidence="1 2">
    <name type="scientific">Pichia kudriavzevii</name>
    <name type="common">Yeast</name>
    <name type="synonym">Issatchenkia orientalis</name>
    <dbReference type="NCBI Taxonomy" id="4909"/>
    <lineage>
        <taxon>Eukaryota</taxon>
        <taxon>Fungi</taxon>
        <taxon>Dikarya</taxon>
        <taxon>Ascomycota</taxon>
        <taxon>Saccharomycotina</taxon>
        <taxon>Pichiomycetes</taxon>
        <taxon>Pichiales</taxon>
        <taxon>Pichiaceae</taxon>
        <taxon>Pichia</taxon>
    </lineage>
</organism>
<protein>
    <submittedName>
        <fullName evidence="1">Uncharacterized protein</fullName>
    </submittedName>
</protein>
<dbReference type="Proteomes" id="UP000189274">
    <property type="component" value="Unassembled WGS sequence"/>
</dbReference>
<accession>A0A1V2LHT8</accession>
<comment type="caution">
    <text evidence="1">The sequence shown here is derived from an EMBL/GenBank/DDBJ whole genome shotgun (WGS) entry which is preliminary data.</text>
</comment>
<evidence type="ECO:0000313" key="1">
    <source>
        <dbReference type="EMBL" id="ONH70738.1"/>
    </source>
</evidence>
<gene>
    <name evidence="1" type="ORF">BOH78_5003</name>
</gene>
<dbReference type="EMBL" id="MQVM01000058">
    <property type="protein sequence ID" value="ONH70738.1"/>
    <property type="molecule type" value="Genomic_DNA"/>
</dbReference>
<name>A0A1V2LHT8_PICKU</name>
<proteinExistence type="predicted"/>
<sequence>MDTHECLEKLVLRTLLMVTFFNNKYSLALRKSHEKIKNVTVVY</sequence>
<dbReference type="AlphaFoldDB" id="A0A1V2LHT8"/>
<reference evidence="2" key="1">
    <citation type="journal article" date="2017" name="Genome Announc.">
        <title>Genome sequences of Cyberlindnera fabianii 65, Pichia kudriavzevii 129, and Saccharomyces cerevisiae 131 isolated from fermented masau fruits in Zimbabwe.</title>
        <authorList>
            <person name="van Rijswijck I.M.H."/>
            <person name="Derks M.F.L."/>
            <person name="Abee T."/>
            <person name="de Ridder D."/>
            <person name="Smid E.J."/>
        </authorList>
    </citation>
    <scope>NUCLEOTIDE SEQUENCE [LARGE SCALE GENOMIC DNA]</scope>
    <source>
        <strain evidence="2">129</strain>
    </source>
</reference>
<evidence type="ECO:0000313" key="2">
    <source>
        <dbReference type="Proteomes" id="UP000189274"/>
    </source>
</evidence>